<dbReference type="HOGENOM" id="CLU_033863_0_2_0"/>
<name>E4TJJ6_CALNY</name>
<proteinExistence type="predicted"/>
<evidence type="ECO:0000259" key="2">
    <source>
        <dbReference type="Pfam" id="PF00892"/>
    </source>
</evidence>
<dbReference type="InterPro" id="IPR037185">
    <property type="entry name" value="EmrE-like"/>
</dbReference>
<keyword evidence="1" id="KW-0472">Membrane</keyword>
<reference evidence="3 4" key="2">
    <citation type="journal article" date="2011" name="Stand. Genomic Sci.">
        <title>Complete genome sequence of Calditerrivibrio nitroreducens type strain (Yu37-1).</title>
        <authorList>
            <person name="Pitluck S."/>
            <person name="Sikorski J."/>
            <person name="Zeytun A."/>
            <person name="Lapidus A."/>
            <person name="Nolan M."/>
            <person name="Lucas S."/>
            <person name="Hammon N."/>
            <person name="Deshpande S."/>
            <person name="Cheng J.F."/>
            <person name="Tapia R."/>
            <person name="Han C."/>
            <person name="Goodwin L."/>
            <person name="Liolios K."/>
            <person name="Pagani I."/>
            <person name="Ivanova N."/>
            <person name="Mavromatis K."/>
            <person name="Pati A."/>
            <person name="Chen A."/>
            <person name="Palaniappan K."/>
            <person name="Hauser L."/>
            <person name="Chang Y.J."/>
            <person name="Jeffries C.D."/>
            <person name="Detter J.C."/>
            <person name="Brambilla E."/>
            <person name="Djao O.D."/>
            <person name="Rohde M."/>
            <person name="Spring S."/>
            <person name="Goker M."/>
            <person name="Woyke T."/>
            <person name="Bristow J."/>
            <person name="Eisen J.A."/>
            <person name="Markowitz V."/>
            <person name="Hugenholtz P."/>
            <person name="Kyrpides N.C."/>
            <person name="Klenk H.P."/>
            <person name="Land M."/>
        </authorList>
    </citation>
    <scope>NUCLEOTIDE SEQUENCE [LARGE SCALE GENOMIC DNA]</scope>
    <source>
        <strain evidence="4">DSM 19672 / NBRC 101217 / Yu37-1</strain>
    </source>
</reference>
<gene>
    <name evidence="3" type="ordered locus">Calni_0245</name>
</gene>
<evidence type="ECO:0000313" key="4">
    <source>
        <dbReference type="Proteomes" id="UP000007039"/>
    </source>
</evidence>
<reference key="1">
    <citation type="submission" date="2010-11" db="EMBL/GenBank/DDBJ databases">
        <title>The complete genome of chromosome of Calditerrivibrio nitroreducens DSM 19672.</title>
        <authorList>
            <consortium name="US DOE Joint Genome Institute (JGI-PGF)"/>
            <person name="Lucas S."/>
            <person name="Copeland A."/>
            <person name="Lapidus A."/>
            <person name="Bruce D."/>
            <person name="Goodwin L."/>
            <person name="Pitluck S."/>
            <person name="Kyrpides N."/>
            <person name="Mavromatis K."/>
            <person name="Ivanova N."/>
            <person name="Mikhailova N."/>
            <person name="Zeytun A."/>
            <person name="Brettin T."/>
            <person name="Detter J.C."/>
            <person name="Tapia R."/>
            <person name="Han C."/>
            <person name="Land M."/>
            <person name="Hauser L."/>
            <person name="Markowitz V."/>
            <person name="Cheng J.-F."/>
            <person name="Hugenholtz P."/>
            <person name="Woyke T."/>
            <person name="Wu D."/>
            <person name="Spring S."/>
            <person name="Schroeder M."/>
            <person name="Brambilla E."/>
            <person name="Klenk H.-P."/>
            <person name="Eisen J.A."/>
        </authorList>
    </citation>
    <scope>NUCLEOTIDE SEQUENCE [LARGE SCALE GENOMIC DNA]</scope>
    <source>
        <strain>DSM 19672</strain>
    </source>
</reference>
<feature type="transmembrane region" description="Helical" evidence="1">
    <location>
        <begin position="64"/>
        <end position="84"/>
    </location>
</feature>
<dbReference type="EMBL" id="CP002347">
    <property type="protein sequence ID" value="ADR18158.1"/>
    <property type="molecule type" value="Genomic_DNA"/>
</dbReference>
<keyword evidence="4" id="KW-1185">Reference proteome</keyword>
<dbReference type="KEGG" id="cni:Calni_0245"/>
<protein>
    <recommendedName>
        <fullName evidence="2">EamA domain-containing protein</fullName>
    </recommendedName>
</protein>
<accession>E4TJJ6</accession>
<feature type="transmembrane region" description="Helical" evidence="1">
    <location>
        <begin position="152"/>
        <end position="171"/>
    </location>
</feature>
<dbReference type="Pfam" id="PF00892">
    <property type="entry name" value="EamA"/>
    <property type="match status" value="2"/>
</dbReference>
<keyword evidence="1" id="KW-1133">Transmembrane helix</keyword>
<dbReference type="GO" id="GO:0016020">
    <property type="term" value="C:membrane"/>
    <property type="evidence" value="ECO:0007669"/>
    <property type="project" value="InterPro"/>
</dbReference>
<dbReference type="SUPFAM" id="SSF103481">
    <property type="entry name" value="Multidrug resistance efflux transporter EmrE"/>
    <property type="match status" value="2"/>
</dbReference>
<sequence precursor="true">MLKNIAIFTVGIISLAMASILVKFCTDVPSAMIAVYRLTLSSIFLIILYKIRGYTFTNIGKKEFYLSILSGFILALHFVSWFASLKLTSVASSVVLVTTNPLFVGVFSVIFLKEKLQKEIIIGIILSIIGSTILAVGDSGLKGLSIQDTNALYGDLLALFGAICASCYLLVGSKVREKLDIVTYVTLAYTASAVFLIIYALLLGLSFTGYKVGSYVSMLMLAIFPQLIGHTAVNWSLKHLKPSMVAIGILGEPIGATILAYFIFNETIDLYKTLGICLIFISIIIASRKGVKG</sequence>
<feature type="transmembrane region" description="Helical" evidence="1">
    <location>
        <begin position="119"/>
        <end position="137"/>
    </location>
</feature>
<feature type="transmembrane region" description="Helical" evidence="1">
    <location>
        <begin position="183"/>
        <end position="206"/>
    </location>
</feature>
<feature type="transmembrane region" description="Helical" evidence="1">
    <location>
        <begin position="212"/>
        <end position="233"/>
    </location>
</feature>
<dbReference type="OrthoDB" id="9790852at2"/>
<organism evidence="3 4">
    <name type="scientific">Calditerrivibrio nitroreducens (strain DSM 19672 / NBRC 101217 / Yu37-1)</name>
    <dbReference type="NCBI Taxonomy" id="768670"/>
    <lineage>
        <taxon>Bacteria</taxon>
        <taxon>Pseudomonadati</taxon>
        <taxon>Deferribacterota</taxon>
        <taxon>Deferribacteres</taxon>
        <taxon>Deferribacterales</taxon>
        <taxon>Calditerrivibrionaceae</taxon>
    </lineage>
</organism>
<evidence type="ECO:0000256" key="1">
    <source>
        <dbReference type="SAM" id="Phobius"/>
    </source>
</evidence>
<feature type="transmembrane region" description="Helical" evidence="1">
    <location>
        <begin position="34"/>
        <end position="52"/>
    </location>
</feature>
<feature type="domain" description="EamA" evidence="2">
    <location>
        <begin position="153"/>
        <end position="287"/>
    </location>
</feature>
<dbReference type="RefSeq" id="WP_013450375.1">
    <property type="nucleotide sequence ID" value="NC_014758.1"/>
</dbReference>
<dbReference type="eggNOG" id="COG0697">
    <property type="taxonomic scope" value="Bacteria"/>
</dbReference>
<feature type="transmembrane region" description="Helical" evidence="1">
    <location>
        <begin position="270"/>
        <end position="287"/>
    </location>
</feature>
<dbReference type="PANTHER" id="PTHR22911">
    <property type="entry name" value="ACYL-MALONYL CONDENSING ENZYME-RELATED"/>
    <property type="match status" value="1"/>
</dbReference>
<dbReference type="PANTHER" id="PTHR22911:SF76">
    <property type="entry name" value="EAMA DOMAIN-CONTAINING PROTEIN"/>
    <property type="match status" value="1"/>
</dbReference>
<feature type="transmembrane region" description="Helical" evidence="1">
    <location>
        <begin position="90"/>
        <end position="112"/>
    </location>
</feature>
<dbReference type="AlphaFoldDB" id="E4TJJ6"/>
<dbReference type="InterPro" id="IPR000620">
    <property type="entry name" value="EamA_dom"/>
</dbReference>
<keyword evidence="1" id="KW-0812">Transmembrane</keyword>
<dbReference type="STRING" id="768670.Calni_0245"/>
<feature type="domain" description="EamA" evidence="2">
    <location>
        <begin position="8"/>
        <end position="134"/>
    </location>
</feature>
<dbReference type="Proteomes" id="UP000007039">
    <property type="component" value="Chromosome"/>
</dbReference>
<evidence type="ECO:0000313" key="3">
    <source>
        <dbReference type="EMBL" id="ADR18158.1"/>
    </source>
</evidence>
<feature type="transmembrane region" description="Helical" evidence="1">
    <location>
        <begin position="245"/>
        <end position="264"/>
    </location>
</feature>